<keyword evidence="3" id="KW-0808">Transferase</keyword>
<keyword evidence="4" id="KW-1185">Reference proteome</keyword>
<evidence type="ECO:0000256" key="2">
    <source>
        <dbReference type="RuleBase" id="RU004508"/>
    </source>
</evidence>
<dbReference type="Gene3D" id="3.40.640.10">
    <property type="entry name" value="Type I PLP-dependent aspartate aminotransferase-like (Major domain)"/>
    <property type="match status" value="1"/>
</dbReference>
<evidence type="ECO:0000256" key="1">
    <source>
        <dbReference type="ARBA" id="ARBA00037999"/>
    </source>
</evidence>
<dbReference type="InterPro" id="IPR015422">
    <property type="entry name" value="PyrdxlP-dep_Trfase_small"/>
</dbReference>
<gene>
    <name evidence="3" type="ORF">WKW77_11625</name>
</gene>
<organism evidence="3 4">
    <name type="scientific">Variovorax ureilyticus</name>
    <dbReference type="NCBI Taxonomy" id="1836198"/>
    <lineage>
        <taxon>Bacteria</taxon>
        <taxon>Pseudomonadati</taxon>
        <taxon>Pseudomonadota</taxon>
        <taxon>Betaproteobacteria</taxon>
        <taxon>Burkholderiales</taxon>
        <taxon>Comamonadaceae</taxon>
        <taxon>Variovorax</taxon>
    </lineage>
</organism>
<dbReference type="Gene3D" id="3.90.1150.10">
    <property type="entry name" value="Aspartate Aminotransferase, domain 1"/>
    <property type="match status" value="1"/>
</dbReference>
<dbReference type="RefSeq" id="WP_340356989.1">
    <property type="nucleotide sequence ID" value="NZ_JBBKZU010000004.1"/>
</dbReference>
<keyword evidence="2" id="KW-0663">Pyridoxal phosphate</keyword>
<dbReference type="PIRSF" id="PIRSF000390">
    <property type="entry name" value="PLP_StrS"/>
    <property type="match status" value="1"/>
</dbReference>
<sequence>MKNQPFLPFTRPSIDERTIAEVGDVLRSGWITTGPKCAELEAALSERLGGRPVRLVNSGTASLELGLRLCGIGPGDEVITTPLSWVATANVVLAVGATPVFVDSDPVTRNIDLNQVQRAITPRTRAVIPVDLAGLPVDRDLLNALAQKHGLRVIEDAAQSFGAHWGGREIGSFGDLVSFSFHANKNFTTSEGGCLVLNNEEEARQFEKLRLQGVTRLSDGGMEVEAWGSKANLTDVAAAIGLGQLRQVDDFNRRRRALAERYFARWDSSLGFSLPPEDREGHGNWHMFQPLLPARLAPRRGEFIAGMKAQGIGVGVHYPAMHLFSLFRQRGHKAGDFPVSEDIGARTITLPLFPAMADADVDRVCDAVATVTAALS</sequence>
<reference evidence="3 4" key="1">
    <citation type="submission" date="2024-03" db="EMBL/GenBank/DDBJ databases">
        <title>Novel species of the genus Variovorax.</title>
        <authorList>
            <person name="Liu Q."/>
            <person name="Xin Y.-H."/>
        </authorList>
    </citation>
    <scope>NUCLEOTIDE SEQUENCE [LARGE SCALE GENOMIC DNA]</scope>
    <source>
        <strain evidence="3 4">KACC 18899</strain>
    </source>
</reference>
<dbReference type="Pfam" id="PF01041">
    <property type="entry name" value="DegT_DnrJ_EryC1"/>
    <property type="match status" value="1"/>
</dbReference>
<dbReference type="GO" id="GO:0008483">
    <property type="term" value="F:transaminase activity"/>
    <property type="evidence" value="ECO:0007669"/>
    <property type="project" value="UniProtKB-KW"/>
</dbReference>
<dbReference type="InterPro" id="IPR015424">
    <property type="entry name" value="PyrdxlP-dep_Trfase"/>
</dbReference>
<dbReference type="Proteomes" id="UP001365846">
    <property type="component" value="Unassembled WGS sequence"/>
</dbReference>
<evidence type="ECO:0000313" key="4">
    <source>
        <dbReference type="Proteomes" id="UP001365846"/>
    </source>
</evidence>
<dbReference type="SUPFAM" id="SSF53383">
    <property type="entry name" value="PLP-dependent transferases"/>
    <property type="match status" value="1"/>
</dbReference>
<dbReference type="PANTHER" id="PTHR30244">
    <property type="entry name" value="TRANSAMINASE"/>
    <property type="match status" value="1"/>
</dbReference>
<comment type="caution">
    <text evidence="3">The sequence shown here is derived from an EMBL/GenBank/DDBJ whole genome shotgun (WGS) entry which is preliminary data.</text>
</comment>
<dbReference type="PANTHER" id="PTHR30244:SF34">
    <property type="entry name" value="DTDP-4-AMINO-4,6-DIDEOXYGALACTOSE TRANSAMINASE"/>
    <property type="match status" value="1"/>
</dbReference>
<comment type="similarity">
    <text evidence="1 2">Belongs to the DegT/DnrJ/EryC1 family.</text>
</comment>
<accession>A0ABU8VDG9</accession>
<name>A0ABU8VDG9_9BURK</name>
<dbReference type="InterPro" id="IPR000653">
    <property type="entry name" value="DegT/StrS_aminotransferase"/>
</dbReference>
<dbReference type="InterPro" id="IPR015421">
    <property type="entry name" value="PyrdxlP-dep_Trfase_major"/>
</dbReference>
<dbReference type="CDD" id="cd00616">
    <property type="entry name" value="AHBA_syn"/>
    <property type="match status" value="1"/>
</dbReference>
<dbReference type="EMBL" id="JBBKZU010000004">
    <property type="protein sequence ID" value="MEJ8811718.1"/>
    <property type="molecule type" value="Genomic_DNA"/>
</dbReference>
<proteinExistence type="inferred from homology"/>
<evidence type="ECO:0000313" key="3">
    <source>
        <dbReference type="EMBL" id="MEJ8811718.1"/>
    </source>
</evidence>
<keyword evidence="3" id="KW-0032">Aminotransferase</keyword>
<protein>
    <submittedName>
        <fullName evidence="3">DegT/DnrJ/EryC1/StrS aminotransferase family protein</fullName>
    </submittedName>
</protein>